<protein>
    <recommendedName>
        <fullName evidence="3">F-box domain-containing protein</fullName>
    </recommendedName>
</protein>
<dbReference type="Proteomes" id="UP000623467">
    <property type="component" value="Unassembled WGS sequence"/>
</dbReference>
<comment type="caution">
    <text evidence="1">The sequence shown here is derived from an EMBL/GenBank/DDBJ whole genome shotgun (WGS) entry which is preliminary data.</text>
</comment>
<accession>A0A8H7CXA2</accession>
<dbReference type="OrthoDB" id="2986625at2759"/>
<evidence type="ECO:0000313" key="2">
    <source>
        <dbReference type="Proteomes" id="UP000623467"/>
    </source>
</evidence>
<sequence length="241" mass="27136">MLLDLSLELLQEIGSELTQIDQASLRTVCRDLNGAILPLFFSVLVLKINRNGLIKDTVQKLEVLGTGGTGWSLHAKTLRIIPVMQNHNIYIKTQLSNDELASLLAAALTALPRIQTFVHVHVDPKFWECAQAPIFYFLNSCENLRELELMDMPRTIDLSALHRVRGLRKFALKSIWDDSSARTISGTISTPGIAELISQNQLHTLRLEGPAEWAPLWRMLPFGTLHPIRRTHDEPRQSGAF</sequence>
<evidence type="ECO:0008006" key="3">
    <source>
        <dbReference type="Google" id="ProtNLM"/>
    </source>
</evidence>
<keyword evidence="2" id="KW-1185">Reference proteome</keyword>
<dbReference type="EMBL" id="JACAZH010000013">
    <property type="protein sequence ID" value="KAF7351582.1"/>
    <property type="molecule type" value="Genomic_DNA"/>
</dbReference>
<reference evidence="1" key="1">
    <citation type="submission" date="2020-05" db="EMBL/GenBank/DDBJ databases">
        <title>Mycena genomes resolve the evolution of fungal bioluminescence.</title>
        <authorList>
            <person name="Tsai I.J."/>
        </authorList>
    </citation>
    <scope>NUCLEOTIDE SEQUENCE</scope>
    <source>
        <strain evidence="1">160909Yilan</strain>
    </source>
</reference>
<dbReference type="AlphaFoldDB" id="A0A8H7CXA2"/>
<gene>
    <name evidence="1" type="ORF">MSAN_01590700</name>
</gene>
<organism evidence="1 2">
    <name type="scientific">Mycena sanguinolenta</name>
    <dbReference type="NCBI Taxonomy" id="230812"/>
    <lineage>
        <taxon>Eukaryota</taxon>
        <taxon>Fungi</taxon>
        <taxon>Dikarya</taxon>
        <taxon>Basidiomycota</taxon>
        <taxon>Agaricomycotina</taxon>
        <taxon>Agaricomycetes</taxon>
        <taxon>Agaricomycetidae</taxon>
        <taxon>Agaricales</taxon>
        <taxon>Marasmiineae</taxon>
        <taxon>Mycenaceae</taxon>
        <taxon>Mycena</taxon>
    </lineage>
</organism>
<proteinExistence type="predicted"/>
<name>A0A8H7CXA2_9AGAR</name>
<evidence type="ECO:0000313" key="1">
    <source>
        <dbReference type="EMBL" id="KAF7351582.1"/>
    </source>
</evidence>